<keyword evidence="8 10" id="KW-0472">Membrane</keyword>
<dbReference type="GO" id="GO:0009279">
    <property type="term" value="C:cell outer membrane"/>
    <property type="evidence" value="ECO:0007669"/>
    <property type="project" value="UniProtKB-SubCell"/>
</dbReference>
<dbReference type="InterPro" id="IPR023996">
    <property type="entry name" value="TonB-dep_OMP_SusC/RagA"/>
</dbReference>
<dbReference type="NCBIfam" id="TIGR04057">
    <property type="entry name" value="SusC_RagA_signa"/>
    <property type="match status" value="1"/>
</dbReference>
<dbReference type="Pfam" id="PF13715">
    <property type="entry name" value="CarbopepD_reg_2"/>
    <property type="match status" value="1"/>
</dbReference>
<evidence type="ECO:0000313" key="19">
    <source>
        <dbReference type="Proteomes" id="UP000479773"/>
    </source>
</evidence>
<evidence type="ECO:0000256" key="11">
    <source>
        <dbReference type="RuleBase" id="RU003357"/>
    </source>
</evidence>
<dbReference type="EMBL" id="PDCW01000001">
    <property type="protein sequence ID" value="PJY76440.1"/>
    <property type="molecule type" value="Genomic_DNA"/>
</dbReference>
<evidence type="ECO:0000256" key="12">
    <source>
        <dbReference type="SAM" id="MobiDB-lite"/>
    </source>
</evidence>
<dbReference type="GO" id="GO:0006826">
    <property type="term" value="P:iron ion transport"/>
    <property type="evidence" value="ECO:0007669"/>
    <property type="project" value="UniProtKB-KW"/>
</dbReference>
<feature type="domain" description="Secretin/TonB short N-terminal" evidence="13">
    <location>
        <begin position="59"/>
        <end position="109"/>
    </location>
</feature>
<evidence type="ECO:0000313" key="18">
    <source>
        <dbReference type="Proteomes" id="UP000318041"/>
    </source>
</evidence>
<keyword evidence="9 10" id="KW-0998">Cell outer membrane</keyword>
<evidence type="ECO:0000256" key="1">
    <source>
        <dbReference type="ARBA" id="ARBA00004571"/>
    </source>
</evidence>
<dbReference type="EMBL" id="VOHY01000040">
    <property type="protein sequence ID" value="TWV66372.1"/>
    <property type="molecule type" value="Genomic_DNA"/>
</dbReference>
<dbReference type="Proteomes" id="UP000318041">
    <property type="component" value="Unassembled WGS sequence"/>
</dbReference>
<evidence type="ECO:0000256" key="8">
    <source>
        <dbReference type="ARBA" id="ARBA00023136"/>
    </source>
</evidence>
<comment type="subcellular location">
    <subcellularLocation>
        <location evidence="1 10">Cell outer membrane</location>
        <topology evidence="1 10">Multi-pass membrane protein</topology>
    </subcellularLocation>
</comment>
<evidence type="ECO:0000313" key="14">
    <source>
        <dbReference type="EMBL" id="KAA4752273.1"/>
    </source>
</evidence>
<evidence type="ECO:0000256" key="10">
    <source>
        <dbReference type="PROSITE-ProRule" id="PRU01360"/>
    </source>
</evidence>
<dbReference type="Gene3D" id="2.40.170.20">
    <property type="entry name" value="TonB-dependent receptor, beta-barrel domain"/>
    <property type="match status" value="1"/>
</dbReference>
<reference evidence="14 19" key="3">
    <citation type="journal article" date="2019" name="Nat. Med.">
        <title>A library of human gut bacterial isolates paired with longitudinal multiomics data enables mechanistic microbiome research.</title>
        <authorList>
            <person name="Poyet M."/>
            <person name="Groussin M."/>
            <person name="Gibbons S.M."/>
            <person name="Avila-Pacheco J."/>
            <person name="Jiang X."/>
            <person name="Kearney S.M."/>
            <person name="Perrotta A.R."/>
            <person name="Berdy B."/>
            <person name="Zhao S."/>
            <person name="Lieberman T.D."/>
            <person name="Swanson P.K."/>
            <person name="Smith M."/>
            <person name="Roesemann S."/>
            <person name="Alexander J.E."/>
            <person name="Rich S.A."/>
            <person name="Livny J."/>
            <person name="Vlamakis H."/>
            <person name="Clish C."/>
            <person name="Bullock K."/>
            <person name="Deik A."/>
            <person name="Scott J."/>
            <person name="Pierce K.A."/>
            <person name="Xavier R.J."/>
            <person name="Alm E.J."/>
        </authorList>
    </citation>
    <scope>NUCLEOTIDE SEQUENCE [LARGE SCALE GENOMIC DNA]</scope>
    <source>
        <strain evidence="14 19">BIOML-A106</strain>
    </source>
</reference>
<gene>
    <name evidence="15" type="ORF">CQW34_00013</name>
    <name evidence="14" type="ORF">F3B44_11255</name>
    <name evidence="16" type="ORF">FSA08_25630</name>
</gene>
<dbReference type="InterPro" id="IPR039426">
    <property type="entry name" value="TonB-dep_rcpt-like"/>
</dbReference>
<evidence type="ECO:0000256" key="6">
    <source>
        <dbReference type="ARBA" id="ARBA00023004"/>
    </source>
</evidence>
<dbReference type="InterPro" id="IPR037066">
    <property type="entry name" value="Plug_dom_sf"/>
</dbReference>
<keyword evidence="4" id="KW-0406">Ion transport</keyword>
<dbReference type="SMART" id="SM00965">
    <property type="entry name" value="STN"/>
    <property type="match status" value="1"/>
</dbReference>
<reference evidence="15" key="2">
    <citation type="submission" date="2017-10" db="EMBL/GenBank/DDBJ databases">
        <authorList>
            <person name="Banno H."/>
            <person name="Chua N.-H."/>
        </authorList>
    </citation>
    <scope>NUCLEOTIDE SEQUENCE</scope>
    <source>
        <strain evidence="15">12905</strain>
    </source>
</reference>
<evidence type="ECO:0000313" key="15">
    <source>
        <dbReference type="EMBL" id="PJY76440.1"/>
    </source>
</evidence>
<sequence>MKDMRLCFSVCNRRFLTGVIMFMLLYPMSVFAVQGQIAVQGKAMSIKQAIQVIEKNSKYTFFYKAADLSNAKIRDIHCEGSIEEVLNVLFKDSGISYVIKDNEVILKSTPVVVATPQQSNKIVVKGNIRDTLGESVIGATIMEKNNAQNGSISDINGDFSLSVSPGAVIVISYIGYVTQELKAIAGAPLKVVLKDDSRTLDEVVVVGFGSQKKANLTGAVSSIKMDEIIGDRPIMTASDALQGTVPGLLVSNSGNAPGSGKSFQLRGAYSVGIKNSDGSYGANVAPLILIDNVEGSLDMLNPEDIETVTVLKDAASAAIYGARAAGGVVLVTTKRPKEATAFRLNYNNNFGFATATNLPKQASLMDYLQAYQDGGYSDAYWSYGSPSVSKWKEYLTQYRQDPSSIKTVGDGIFADTDGALYYLNEHDPYKNFMETSFQMNHNLSVSGGTDKLRYRMSAGYVSTDGVLITDKDTYERLNINSYISADITKWFTQELTMSYARTNQSQPNSGLGSMFGSNQVSYQPEGNMPSDVCSTISQDLPFNTPRNQVLLANKWKKSYDNPRVFVKSILKPFKGFEAVFEYTFDKNMYDYNFYTGKTQYTDIQGGNNIWNAAKDYLQKEKQFTDYNAFNIYGTYKFDLNKDHHFSVMAGFNQESKYTEGVNVLSYNQAVVEVPALGSGTGDLKATDSYNEYSVRGGFFRVNYNYMDKYLLEVNGRYDGSSKFPKDSRFGFFPSVSLGWNVAQEKFMEVTRNYIDGLKIRASYGVIGNQNVVNYAYFPTMSVSNKYNGWLSGGDYVTAINSLPNLVSTSFTWEKVATTDIGLDLNMFGNRMNVVFDWYQRDTKGMLAPGMQLPAVVGASSPFQNTADMRTRGWELAVNWRDRIGKFNYRVGFNLSDSYSEITKYDDNAASKLLSNFYPGQRLGEIWGYEVDGFYTVDDFVDTNSWKLKDGVASIKGVSPRPGDLKFKNLRDDDKSTNQIDSGDGTLDNPGDQKVIGNSLPKYLYGITLGANYKGFDLNIMMQGTGQRDAWIANNLVFPMYIYSVNDIKYQPLFDGLTDYWRPVDAANGDYTAVNPNAKYPRMYGQNPTVGSNYGRKTDKYLSNAAYFRIKNVTLSYTVPKTWISRIGLNQLKGFVSVENLATFSSLPSGIDPETLSWNYPAFRTVSFGINFTL</sequence>
<accession>A0A2M9VCN5</accession>
<keyword evidence="6" id="KW-0408">Iron</keyword>
<evidence type="ECO:0000259" key="13">
    <source>
        <dbReference type="SMART" id="SM00965"/>
    </source>
</evidence>
<feature type="compositionally biased region" description="Basic and acidic residues" evidence="12">
    <location>
        <begin position="965"/>
        <end position="975"/>
    </location>
</feature>
<dbReference type="Proteomes" id="UP000479773">
    <property type="component" value="Unassembled WGS sequence"/>
</dbReference>
<reference evidence="16 18" key="4">
    <citation type="submission" date="2019-08" db="EMBL/GenBank/DDBJ databases">
        <title>Genome sequencing of Bacteroides fragilis Sample_iSURF_9.</title>
        <authorList>
            <person name="Chandler J.E."/>
            <person name="Ruoff K.L."/>
            <person name="Price C.E."/>
            <person name="Valls R.A."/>
            <person name="O'Toole G.A."/>
        </authorList>
    </citation>
    <scope>NUCLEOTIDE SEQUENCE [LARGE SCALE GENOMIC DNA]</scope>
    <source>
        <strain evidence="16 18">CFPLTA004_1B</strain>
    </source>
</reference>
<dbReference type="InterPro" id="IPR036942">
    <property type="entry name" value="Beta-barrel_TonB_sf"/>
</dbReference>
<organism evidence="15 17">
    <name type="scientific">Bacteroides fragilis</name>
    <dbReference type="NCBI Taxonomy" id="817"/>
    <lineage>
        <taxon>Bacteria</taxon>
        <taxon>Pseudomonadati</taxon>
        <taxon>Bacteroidota</taxon>
        <taxon>Bacteroidia</taxon>
        <taxon>Bacteroidales</taxon>
        <taxon>Bacteroidaceae</taxon>
        <taxon>Bacteroides</taxon>
    </lineage>
</organism>
<proteinExistence type="inferred from homology"/>
<keyword evidence="3 10" id="KW-1134">Transmembrane beta strand</keyword>
<dbReference type="InterPro" id="IPR000531">
    <property type="entry name" value="Beta-barrel_TonB"/>
</dbReference>
<comment type="caution">
    <text evidence="15">The sequence shown here is derived from an EMBL/GenBank/DDBJ whole genome shotgun (WGS) entry which is preliminary data.</text>
</comment>
<evidence type="ECO:0000313" key="16">
    <source>
        <dbReference type="EMBL" id="TWV66372.1"/>
    </source>
</evidence>
<comment type="similarity">
    <text evidence="10 11">Belongs to the TonB-dependent receptor family.</text>
</comment>
<name>A0A2M9VCN5_BACFG</name>
<dbReference type="Gene3D" id="2.170.130.10">
    <property type="entry name" value="TonB-dependent receptor, plug domain"/>
    <property type="match status" value="1"/>
</dbReference>
<evidence type="ECO:0000256" key="4">
    <source>
        <dbReference type="ARBA" id="ARBA00022496"/>
    </source>
</evidence>
<dbReference type="AlphaFoldDB" id="A0A2M9VCN5"/>
<evidence type="ECO:0000256" key="9">
    <source>
        <dbReference type="ARBA" id="ARBA00023237"/>
    </source>
</evidence>
<dbReference type="InterPro" id="IPR023997">
    <property type="entry name" value="TonB-dep_OMP_SusC/RagA_CS"/>
</dbReference>
<evidence type="ECO:0000256" key="5">
    <source>
        <dbReference type="ARBA" id="ARBA00022692"/>
    </source>
</evidence>
<dbReference type="InterPro" id="IPR008969">
    <property type="entry name" value="CarboxyPept-like_regulatory"/>
</dbReference>
<keyword evidence="15" id="KW-0675">Receptor</keyword>
<keyword evidence="5 10" id="KW-0812">Transmembrane</keyword>
<dbReference type="NCBIfam" id="TIGR04056">
    <property type="entry name" value="OMP_RagA_SusC"/>
    <property type="match status" value="1"/>
</dbReference>
<feature type="region of interest" description="Disordered" evidence="12">
    <location>
        <begin position="965"/>
        <end position="991"/>
    </location>
</feature>
<dbReference type="EMBL" id="VWEQ01000009">
    <property type="protein sequence ID" value="KAA4752273.1"/>
    <property type="molecule type" value="Genomic_DNA"/>
</dbReference>
<dbReference type="SUPFAM" id="SSF49464">
    <property type="entry name" value="Carboxypeptidase regulatory domain-like"/>
    <property type="match status" value="1"/>
</dbReference>
<protein>
    <submittedName>
        <fullName evidence="15">Putative TonB dependent receptor protein</fullName>
    </submittedName>
    <submittedName>
        <fullName evidence="14">SusC/RagA family TonB-linked outer membrane protein</fullName>
    </submittedName>
</protein>
<evidence type="ECO:0000256" key="3">
    <source>
        <dbReference type="ARBA" id="ARBA00022452"/>
    </source>
</evidence>
<evidence type="ECO:0000256" key="2">
    <source>
        <dbReference type="ARBA" id="ARBA00022448"/>
    </source>
</evidence>
<evidence type="ECO:0000313" key="17">
    <source>
        <dbReference type="Proteomes" id="UP000231846"/>
    </source>
</evidence>
<dbReference type="Pfam" id="PF07715">
    <property type="entry name" value="Plug"/>
    <property type="match status" value="1"/>
</dbReference>
<dbReference type="Proteomes" id="UP000231846">
    <property type="component" value="Unassembled WGS sequence"/>
</dbReference>
<keyword evidence="4" id="KW-0410">Iron transport</keyword>
<keyword evidence="7 11" id="KW-0798">TonB box</keyword>
<dbReference type="Pfam" id="PF00593">
    <property type="entry name" value="TonB_dep_Rec_b-barrel"/>
    <property type="match status" value="1"/>
</dbReference>
<reference evidence="15 17" key="1">
    <citation type="journal article" date="2017" name="MBio">
        <title>Gut Symbiont Bacteroides fragilis Secretes a Eukaryotic-Like Ubiquitin Protein That Mediates Intraspecies Antagonism.</title>
        <authorList>
            <person name="Chatzidaki-Livanis M."/>
            <person name="Coyne M.J."/>
            <person name="Roelofs K.G."/>
            <person name="Gentyala R.R."/>
            <person name="Caldwell J.M."/>
            <person name="Comstock L.E."/>
        </authorList>
    </citation>
    <scope>NUCLEOTIDE SEQUENCE [LARGE SCALE GENOMIC DNA]</scope>
    <source>
        <strain evidence="15 17">12905</strain>
    </source>
</reference>
<dbReference type="PROSITE" id="PS52016">
    <property type="entry name" value="TONB_DEPENDENT_REC_3"/>
    <property type="match status" value="1"/>
</dbReference>
<evidence type="ECO:0000256" key="7">
    <source>
        <dbReference type="ARBA" id="ARBA00023077"/>
    </source>
</evidence>
<dbReference type="InterPro" id="IPR012910">
    <property type="entry name" value="Plug_dom"/>
</dbReference>
<dbReference type="InterPro" id="IPR011662">
    <property type="entry name" value="Secretin/TonB_short_N"/>
</dbReference>
<keyword evidence="2 10" id="KW-0813">Transport</keyword>
<dbReference type="SUPFAM" id="SSF56935">
    <property type="entry name" value="Porins"/>
    <property type="match status" value="1"/>
</dbReference>